<evidence type="ECO:0000259" key="4">
    <source>
        <dbReference type="Pfam" id="PF23361"/>
    </source>
</evidence>
<dbReference type="InterPro" id="IPR056333">
    <property type="entry name" value="BBS7_pf_dom"/>
</dbReference>
<protein>
    <recommendedName>
        <fullName evidence="8">Bardet-Biedl syndrome 7 protein homolog</fullName>
    </recommendedName>
</protein>
<dbReference type="PANTHER" id="PTHR16074">
    <property type="entry name" value="BARDET-BIEDL SYNDROME 7 PROTEIN"/>
    <property type="match status" value="1"/>
</dbReference>
<dbReference type="InterPro" id="IPR056332">
    <property type="entry name" value="Beta-prop_BBS7"/>
</dbReference>
<proteinExistence type="predicted"/>
<feature type="coiled-coil region" evidence="1">
    <location>
        <begin position="338"/>
        <end position="372"/>
    </location>
</feature>
<evidence type="ECO:0000313" key="6">
    <source>
        <dbReference type="EMBL" id="KAL1505873.1"/>
    </source>
</evidence>
<dbReference type="SUPFAM" id="SSF50978">
    <property type="entry name" value="WD40 repeat-like"/>
    <property type="match status" value="1"/>
</dbReference>
<evidence type="ECO:0000256" key="1">
    <source>
        <dbReference type="SAM" id="Coils"/>
    </source>
</evidence>
<dbReference type="InterPro" id="IPR056334">
    <property type="entry name" value="BBS7_GAE_dom"/>
</dbReference>
<evidence type="ECO:0000313" key="7">
    <source>
        <dbReference type="Proteomes" id="UP001566132"/>
    </source>
</evidence>
<evidence type="ECO:0008006" key="8">
    <source>
        <dbReference type="Google" id="ProtNLM"/>
    </source>
</evidence>
<dbReference type="Pfam" id="PF23349">
    <property type="entry name" value="BBS7_hp"/>
    <property type="match status" value="1"/>
</dbReference>
<dbReference type="InterPro" id="IPR036322">
    <property type="entry name" value="WD40_repeat_dom_sf"/>
</dbReference>
<dbReference type="Pfam" id="PF23743">
    <property type="entry name" value="Beta-prop_BBS7"/>
    <property type="match status" value="1"/>
</dbReference>
<evidence type="ECO:0000259" key="5">
    <source>
        <dbReference type="Pfam" id="PF23743"/>
    </source>
</evidence>
<dbReference type="InterPro" id="IPR056335">
    <property type="entry name" value="BBS7_hairpin"/>
</dbReference>
<keyword evidence="1" id="KW-0175">Coiled coil</keyword>
<gene>
    <name evidence="6" type="ORF">ABEB36_005330</name>
</gene>
<evidence type="ECO:0000259" key="3">
    <source>
        <dbReference type="Pfam" id="PF23360"/>
    </source>
</evidence>
<organism evidence="6 7">
    <name type="scientific">Hypothenemus hampei</name>
    <name type="common">Coffee berry borer</name>
    <dbReference type="NCBI Taxonomy" id="57062"/>
    <lineage>
        <taxon>Eukaryota</taxon>
        <taxon>Metazoa</taxon>
        <taxon>Ecdysozoa</taxon>
        <taxon>Arthropoda</taxon>
        <taxon>Hexapoda</taxon>
        <taxon>Insecta</taxon>
        <taxon>Pterygota</taxon>
        <taxon>Neoptera</taxon>
        <taxon>Endopterygota</taxon>
        <taxon>Coleoptera</taxon>
        <taxon>Polyphaga</taxon>
        <taxon>Cucujiformia</taxon>
        <taxon>Curculionidae</taxon>
        <taxon>Scolytinae</taxon>
        <taxon>Hypothenemus</taxon>
    </lineage>
</organism>
<name>A0ABD1EY87_HYPHA</name>
<feature type="domain" description="BBS7 GAE" evidence="3">
    <location>
        <begin position="383"/>
        <end position="490"/>
    </location>
</feature>
<feature type="domain" description="BBS7 helical hairpin" evidence="2">
    <location>
        <begin position="604"/>
        <end position="719"/>
    </location>
</feature>
<feature type="domain" description="BBS7 beta-propeller" evidence="5">
    <location>
        <begin position="21"/>
        <end position="321"/>
    </location>
</feature>
<dbReference type="AlphaFoldDB" id="A0ABD1EY87"/>
<reference evidence="6 7" key="1">
    <citation type="submission" date="2024-05" db="EMBL/GenBank/DDBJ databases">
        <title>Genetic variation in Jamaican populations of the coffee berry borer (Hypothenemus hampei).</title>
        <authorList>
            <person name="Errbii M."/>
            <person name="Myrie A."/>
        </authorList>
    </citation>
    <scope>NUCLEOTIDE SEQUENCE [LARGE SCALE GENOMIC DNA]</scope>
    <source>
        <strain evidence="6">JA-Hopewell-2020-01-JO</strain>
        <tissue evidence="6">Whole body</tissue>
    </source>
</reference>
<accession>A0ABD1EY87</accession>
<keyword evidence="7" id="KW-1185">Reference proteome</keyword>
<dbReference type="EMBL" id="JBDJPC010000004">
    <property type="protein sequence ID" value="KAL1505873.1"/>
    <property type="molecule type" value="Genomic_DNA"/>
</dbReference>
<dbReference type="Pfam" id="PF23361">
    <property type="entry name" value="BBS7_pf"/>
    <property type="match status" value="1"/>
</dbReference>
<dbReference type="PANTHER" id="PTHR16074:SF4">
    <property type="entry name" value="BARDET-BIEDL SYNDROME 7 PROTEIN"/>
    <property type="match status" value="1"/>
</dbReference>
<feature type="domain" description="BBS7 platform" evidence="4">
    <location>
        <begin position="498"/>
        <end position="600"/>
    </location>
</feature>
<comment type="caution">
    <text evidence="6">The sequence shown here is derived from an EMBL/GenBank/DDBJ whole genome shotgun (WGS) entry which is preliminary data.</text>
</comment>
<dbReference type="Pfam" id="PF23360">
    <property type="entry name" value="BBS7_GAE"/>
    <property type="match status" value="1"/>
</dbReference>
<evidence type="ECO:0000259" key="2">
    <source>
        <dbReference type="Pfam" id="PF23349"/>
    </source>
</evidence>
<sequence>MELQLSRVDYAVVGVTNKNCLRLLPASTPKDQSKVAIADSEGILQVFSVKKNDIQLHFKTLPGPPIISLKVAGAAGTPNDKIFTATGNEVKGYTKKGKLFLVFDSGMTENINSMYVLGNELFLCGRHIYNHYRDCKDVGSYLCGDTIVDVIAFYMTKSKRLTSLIACESRMIRVLEHARLIASLEIESSPTVLHIYHSDDDDVKTVLFGTVDGQIGILNIETLQGFQRWLISNEKNSSPIVCMDSYDMSGNGQKNLILGRQDGNVEIYYVNVQDEMDSTSLIFLENCNESIMGMQCGIVAAPGYDEILIVTYSGRILGLTTQVTDANFDGSTGNYIFSSDTSTRINNLKGEIENLKMKLNKEREKYQESTMNSFMELSAISLIPINSTFILDKNNASYTLILEVPTAIDNILIECNCKINLLDVEKNTAVISYSKISHSKALTYILATYRCQINTNRIELKIQTTEGHKGVLQAYISPVLQPKCSRLLQFDIKALSLHYRVTEYSDLNRPFSELKLKGSFSLAEMHNWISQCLPEVPEKPDFSNDTTLFFQSSILNTVLVCIYKKGDAEFKSDNLMTLNILKEVLSVEATKKKIKLEFNLNINDECINHVIKIIEPRLLRHKEFLRNRELLEALNELEIVEEENVKYLSDKYKSILDKKSELNEHFKTYPDYLERLYESVINLHINYSKLKGLNQSKQKVDLLKMYLDNYSYEGILNLFLNGSETKEE</sequence>
<dbReference type="Proteomes" id="UP001566132">
    <property type="component" value="Unassembled WGS sequence"/>
</dbReference>